<evidence type="ECO:0000256" key="1">
    <source>
        <dbReference type="SAM" id="MobiDB-lite"/>
    </source>
</evidence>
<gene>
    <name evidence="2" type="ORF">BCR35DRAFT_308248</name>
</gene>
<comment type="caution">
    <text evidence="2">The sequence shown here is derived from an EMBL/GenBank/DDBJ whole genome shotgun (WGS) entry which is preliminary data.</text>
</comment>
<reference evidence="2 3" key="1">
    <citation type="submission" date="2016-07" db="EMBL/GenBank/DDBJ databases">
        <title>Pervasive Adenine N6-methylation of Active Genes in Fungi.</title>
        <authorList>
            <consortium name="DOE Joint Genome Institute"/>
            <person name="Mondo S.J."/>
            <person name="Dannebaum R.O."/>
            <person name="Kuo R.C."/>
            <person name="Labutti K."/>
            <person name="Haridas S."/>
            <person name="Kuo A."/>
            <person name="Salamov A."/>
            <person name="Ahrendt S.R."/>
            <person name="Lipzen A."/>
            <person name="Sullivan W."/>
            <person name="Andreopoulos W.B."/>
            <person name="Clum A."/>
            <person name="Lindquist E."/>
            <person name="Daum C."/>
            <person name="Ramamoorthy G.K."/>
            <person name="Gryganskyi A."/>
            <person name="Culley D."/>
            <person name="Magnuson J.K."/>
            <person name="James T.Y."/>
            <person name="O'Malley M.A."/>
            <person name="Stajich J.E."/>
            <person name="Spatafora J.W."/>
            <person name="Visel A."/>
            <person name="Grigoriev I.V."/>
        </authorList>
    </citation>
    <scope>NUCLEOTIDE SEQUENCE [LARGE SCALE GENOMIC DNA]</scope>
    <source>
        <strain evidence="2 3">62-1032</strain>
    </source>
</reference>
<protein>
    <submittedName>
        <fullName evidence="2">Uncharacterized protein</fullName>
    </submittedName>
</protein>
<feature type="compositionally biased region" description="Acidic residues" evidence="1">
    <location>
        <begin position="538"/>
        <end position="550"/>
    </location>
</feature>
<name>A0A1Y2E916_9BASI</name>
<evidence type="ECO:0000313" key="3">
    <source>
        <dbReference type="Proteomes" id="UP000193467"/>
    </source>
</evidence>
<dbReference type="OrthoDB" id="2524468at2759"/>
<dbReference type="EMBL" id="MCGR01000059">
    <property type="protein sequence ID" value="ORY68051.1"/>
    <property type="molecule type" value="Genomic_DNA"/>
</dbReference>
<organism evidence="2 3">
    <name type="scientific">Leucosporidium creatinivorum</name>
    <dbReference type="NCBI Taxonomy" id="106004"/>
    <lineage>
        <taxon>Eukaryota</taxon>
        <taxon>Fungi</taxon>
        <taxon>Dikarya</taxon>
        <taxon>Basidiomycota</taxon>
        <taxon>Pucciniomycotina</taxon>
        <taxon>Microbotryomycetes</taxon>
        <taxon>Leucosporidiales</taxon>
        <taxon>Leucosporidium</taxon>
    </lineage>
</organism>
<dbReference type="AlphaFoldDB" id="A0A1Y2E916"/>
<proteinExistence type="predicted"/>
<feature type="region of interest" description="Disordered" evidence="1">
    <location>
        <begin position="518"/>
        <end position="571"/>
    </location>
</feature>
<keyword evidence="3" id="KW-1185">Reference proteome</keyword>
<sequence>MPPLAALTRLASASHSSPSYSPLPSLPRWLASAPNSPILSRTTKEGRPRLRRGWVLVAFPALALLLLLLNSWSGNEEVQVKQGPKEQLQDVTDACKTVEVLEGRKEASFWVAQLSASHLRIRPRSPTLAALNCPTLSQAHFTPRLHFSSLERRLLLPSPSPSKAGTYLFPLLPPITAQPTPEVTVEVILDSGWFPGGEEGLPCGENEKECDYEEMSSRGYRWTEEEVLDAEGRRPSYRNREFGARLFPSLPRTDLASPPLPNLSPTPETRHWIRLLGDSNLRTLLHPFASSLGIPISTNCLAHQGSNDAHPTTLLCWNDSLLLSFNWWFGNQGSKDGAHEGDAEKLKSLLSWSARDLLESVPWEKDGAGDWPSGFEDFEEGPEAIFLSIGSHMPAETSLGMSSLLSALEPILVPSSPSLPAPPLILALTSATSPSRLPPKYQPSRVMRNDLMIRATNEVVRRWAGVWGVRTLDLFSMSRTAGKEMMKDPVHFWDPMYQTWTHLFFHAWQHLIPTSQFLPSSSSASPSSPSSPSFSSSDNDDEPAGDDEPTWEVVRLPSPTESEGLGVVDPLEMEKQRLAFELAEAEREGRED</sequence>
<evidence type="ECO:0000313" key="2">
    <source>
        <dbReference type="EMBL" id="ORY68051.1"/>
    </source>
</evidence>
<feature type="compositionally biased region" description="Low complexity" evidence="1">
    <location>
        <begin position="519"/>
        <end position="537"/>
    </location>
</feature>
<dbReference type="InParanoid" id="A0A1Y2E916"/>
<dbReference type="Proteomes" id="UP000193467">
    <property type="component" value="Unassembled WGS sequence"/>
</dbReference>
<accession>A0A1Y2E916</accession>